<gene>
    <name evidence="2" type="ordered locus">UWK_02532</name>
</gene>
<dbReference type="SUPFAM" id="SSF159594">
    <property type="entry name" value="XCC0632-like"/>
    <property type="match status" value="1"/>
</dbReference>
<dbReference type="Proteomes" id="UP000011721">
    <property type="component" value="Chromosome"/>
</dbReference>
<dbReference type="KEGG" id="dsf:UWK_02532"/>
<evidence type="ECO:0000313" key="2">
    <source>
        <dbReference type="EMBL" id="AGF79068.1"/>
    </source>
</evidence>
<dbReference type="PROSITE" id="PS51257">
    <property type="entry name" value="PROKAR_LIPOPROTEIN"/>
    <property type="match status" value="1"/>
</dbReference>
<organism evidence="2 3">
    <name type="scientific">Desulfocapsa sulfexigens (strain DSM 10523 / SB164P1)</name>
    <dbReference type="NCBI Taxonomy" id="1167006"/>
    <lineage>
        <taxon>Bacteria</taxon>
        <taxon>Pseudomonadati</taxon>
        <taxon>Thermodesulfobacteriota</taxon>
        <taxon>Desulfobulbia</taxon>
        <taxon>Desulfobulbales</taxon>
        <taxon>Desulfocapsaceae</taxon>
        <taxon>Desulfocapsa</taxon>
    </lineage>
</organism>
<dbReference type="InterPro" id="IPR005586">
    <property type="entry name" value="ABC_trans_aux"/>
</dbReference>
<reference evidence="3" key="1">
    <citation type="journal article" date="2013" name="Stand. Genomic Sci.">
        <title>Complete genome sequence of Desulfocapsa sulfexigens, a marine deltaproteobacterium specialized in disproportionating inorganic sulfur compounds.</title>
        <authorList>
            <person name="Finster K.W."/>
            <person name="Kjeldsen K.U."/>
            <person name="Kube M."/>
            <person name="Reinhardt R."/>
            <person name="Mussmann M."/>
            <person name="Amann R."/>
            <person name="Schreiber L."/>
        </authorList>
    </citation>
    <scope>NUCLEOTIDE SEQUENCE [LARGE SCALE GENOMIC DNA]</scope>
    <source>
        <strain evidence="3">DSM 10523 / SB164P1</strain>
    </source>
</reference>
<protein>
    <recommendedName>
        <fullName evidence="1">ABC-type transport auxiliary lipoprotein component domain-containing protein</fullName>
    </recommendedName>
</protein>
<dbReference type="HOGENOM" id="CLU_096001_2_2_7"/>
<feature type="domain" description="ABC-type transport auxiliary lipoprotein component" evidence="1">
    <location>
        <begin position="34"/>
        <end position="192"/>
    </location>
</feature>
<evidence type="ECO:0000313" key="3">
    <source>
        <dbReference type="Proteomes" id="UP000011721"/>
    </source>
</evidence>
<dbReference type="Gene3D" id="3.40.50.10610">
    <property type="entry name" value="ABC-type transport auxiliary lipoprotein component"/>
    <property type="match status" value="1"/>
</dbReference>
<dbReference type="RefSeq" id="WP_015404754.1">
    <property type="nucleotide sequence ID" value="NC_020304.1"/>
</dbReference>
<dbReference type="EMBL" id="CP003985">
    <property type="protein sequence ID" value="AGF79068.1"/>
    <property type="molecule type" value="Genomic_DNA"/>
</dbReference>
<keyword evidence="3" id="KW-1185">Reference proteome</keyword>
<dbReference type="AlphaFoldDB" id="M1P6J8"/>
<dbReference type="Pfam" id="PF03886">
    <property type="entry name" value="ABC_trans_aux"/>
    <property type="match status" value="1"/>
</dbReference>
<sequence>MNNKIVPGIFFLSALSLLLWAGGCIKQPLPIYYYTLGPINQKTAAVPDKPLTNILVGPIHIASFLDQGQLVTQNSSYSLTIEEQHRWAGDLKEMLTTALITNLSLEFGAEGIHIFPDSLEPDSLQVVTNFLHFEKDSDGNASVTVRWKILASNGKDMLYQTISIYKIPPENDGFDALAKALSRGLAKLSDEITERITILTASQKAP</sequence>
<accession>M1P6J8</accession>
<dbReference type="eggNOG" id="COG3009">
    <property type="taxonomic scope" value="Bacteria"/>
</dbReference>
<dbReference type="OrthoDB" id="5372878at2"/>
<evidence type="ECO:0000259" key="1">
    <source>
        <dbReference type="Pfam" id="PF03886"/>
    </source>
</evidence>
<dbReference type="STRING" id="1167006.UWK_02532"/>
<name>M1P6J8_DESSD</name>
<proteinExistence type="predicted"/>